<dbReference type="InterPro" id="IPR028994">
    <property type="entry name" value="Integrin_alpha_N"/>
</dbReference>
<evidence type="ECO:0000256" key="1">
    <source>
        <dbReference type="SAM" id="MobiDB-lite"/>
    </source>
</evidence>
<keyword evidence="4" id="KW-1185">Reference proteome</keyword>
<sequence length="251" mass="24627">MTRRPVLLLLTAVLLSGCADVATPDDEELPGAAPSSTSASATPSPTPASDDPAGCPVDGAAGVPDGAASRPTIDVDGDDRPDTAWIADAGDGEVRFGVATASGGGASAPFPSASPVTRSVLVADVTGEGELVALADDGRQVLLFALSGCEIVPVTDPEGAPYAFDLGFTGYGTGVGCVDVDGDGVRDLAGLDAADDGTGYTATAVRLDGPRASNTDVSITVSDAPPAQVEAARSVTCGDLSLLDDGVALPG</sequence>
<dbReference type="AlphaFoldDB" id="A0A1M5FG15"/>
<organism evidence="3 4">
    <name type="scientific">Geodermatophilus nigrescens</name>
    <dbReference type="NCBI Taxonomy" id="1070870"/>
    <lineage>
        <taxon>Bacteria</taxon>
        <taxon>Bacillati</taxon>
        <taxon>Actinomycetota</taxon>
        <taxon>Actinomycetes</taxon>
        <taxon>Geodermatophilales</taxon>
        <taxon>Geodermatophilaceae</taxon>
        <taxon>Geodermatophilus</taxon>
    </lineage>
</organism>
<proteinExistence type="predicted"/>
<dbReference type="PROSITE" id="PS51257">
    <property type="entry name" value="PROKAR_LIPOPROTEIN"/>
    <property type="match status" value="1"/>
</dbReference>
<evidence type="ECO:0000256" key="2">
    <source>
        <dbReference type="SAM" id="SignalP"/>
    </source>
</evidence>
<evidence type="ECO:0000313" key="4">
    <source>
        <dbReference type="Proteomes" id="UP000184471"/>
    </source>
</evidence>
<protein>
    <recommendedName>
        <fullName evidence="5">Repeat domain-containing protein</fullName>
    </recommendedName>
</protein>
<evidence type="ECO:0008006" key="5">
    <source>
        <dbReference type="Google" id="ProtNLM"/>
    </source>
</evidence>
<dbReference type="EMBL" id="FQVX01000001">
    <property type="protein sequence ID" value="SHF90369.1"/>
    <property type="molecule type" value="Genomic_DNA"/>
</dbReference>
<reference evidence="3 4" key="1">
    <citation type="submission" date="2016-11" db="EMBL/GenBank/DDBJ databases">
        <authorList>
            <person name="Jaros S."/>
            <person name="Januszkiewicz K."/>
            <person name="Wedrychowicz H."/>
        </authorList>
    </citation>
    <scope>NUCLEOTIDE SEQUENCE [LARGE SCALE GENOMIC DNA]</scope>
    <source>
        <strain evidence="3 4">DSM 45408</strain>
    </source>
</reference>
<feature type="signal peptide" evidence="2">
    <location>
        <begin position="1"/>
        <end position="21"/>
    </location>
</feature>
<accession>A0A1M5FG15</accession>
<evidence type="ECO:0000313" key="3">
    <source>
        <dbReference type="EMBL" id="SHF90369.1"/>
    </source>
</evidence>
<dbReference type="STRING" id="1070870.SAMN05444351_1221"/>
<dbReference type="Proteomes" id="UP000184471">
    <property type="component" value="Unassembled WGS sequence"/>
</dbReference>
<feature type="chain" id="PRO_5012567458" description="Repeat domain-containing protein" evidence="2">
    <location>
        <begin position="22"/>
        <end position="251"/>
    </location>
</feature>
<gene>
    <name evidence="3" type="ORF">SAMN05444351_1221</name>
</gene>
<feature type="compositionally biased region" description="Low complexity" evidence="1">
    <location>
        <begin position="30"/>
        <end position="68"/>
    </location>
</feature>
<dbReference type="SUPFAM" id="SSF69318">
    <property type="entry name" value="Integrin alpha N-terminal domain"/>
    <property type="match status" value="1"/>
</dbReference>
<feature type="region of interest" description="Disordered" evidence="1">
    <location>
        <begin position="22"/>
        <end position="85"/>
    </location>
</feature>
<name>A0A1M5FG15_9ACTN</name>
<keyword evidence="2" id="KW-0732">Signal</keyword>